<dbReference type="GO" id="GO:0032259">
    <property type="term" value="P:methylation"/>
    <property type="evidence" value="ECO:0007669"/>
    <property type="project" value="UniProtKB-KW"/>
</dbReference>
<proteinExistence type="predicted"/>
<reference evidence="2 3" key="1">
    <citation type="submission" date="2018-06" db="EMBL/GenBank/DDBJ databases">
        <title>Extensive metabolic versatility and redundancy in microbially diverse, dynamic hydrothermal sediments.</title>
        <authorList>
            <person name="Dombrowski N."/>
            <person name="Teske A."/>
            <person name="Baker B.J."/>
        </authorList>
    </citation>
    <scope>NUCLEOTIDE SEQUENCE [LARGE SCALE GENOMIC DNA]</scope>
    <source>
        <strain evidence="2">B36_G15</strain>
    </source>
</reference>
<keyword evidence="2" id="KW-0489">Methyltransferase</keyword>
<protein>
    <submittedName>
        <fullName evidence="2">SAM-dependent methyltransferase</fullName>
    </submittedName>
</protein>
<dbReference type="Gene3D" id="3.40.50.150">
    <property type="entry name" value="Vaccinia Virus protein VP39"/>
    <property type="match status" value="1"/>
</dbReference>
<dbReference type="Proteomes" id="UP000268469">
    <property type="component" value="Unassembled WGS sequence"/>
</dbReference>
<comment type="caution">
    <text evidence="2">The sequence shown here is derived from an EMBL/GenBank/DDBJ whole genome shotgun (WGS) entry which is preliminary data.</text>
</comment>
<dbReference type="AlphaFoldDB" id="A0A660SHS2"/>
<dbReference type="InterPro" id="IPR013216">
    <property type="entry name" value="Methyltransf_11"/>
</dbReference>
<name>A0A660SHS2_UNCW3</name>
<keyword evidence="2" id="KW-0808">Transferase</keyword>
<dbReference type="Pfam" id="PF08241">
    <property type="entry name" value="Methyltransf_11"/>
    <property type="match status" value="1"/>
</dbReference>
<accession>A0A660SHS2</accession>
<sequence>MQSIEYFNRRALEYDLWYERNQRLFLTEVTFLRSKFVIASPSLEVGCGSGRFIATLKIDVGIDPAIELLKLAKKRGMVICGKGEELPFPSHHFRSLFLITTIEFVSNPTAVLREASRVLRDRGYIGIGFIERGSRLSQRYMEKGGFYQYSNFYSKEELEAILKRVGFPTVYYCPSPIPGFSLISGWKADNA</sequence>
<gene>
    <name evidence="2" type="ORF">DRP53_05875</name>
</gene>
<dbReference type="CDD" id="cd02440">
    <property type="entry name" value="AdoMet_MTases"/>
    <property type="match status" value="1"/>
</dbReference>
<dbReference type="EMBL" id="QNBE01000048">
    <property type="protein sequence ID" value="RKX70183.1"/>
    <property type="molecule type" value="Genomic_DNA"/>
</dbReference>
<evidence type="ECO:0000259" key="1">
    <source>
        <dbReference type="Pfam" id="PF08241"/>
    </source>
</evidence>
<feature type="domain" description="Methyltransferase type 11" evidence="1">
    <location>
        <begin position="43"/>
        <end position="125"/>
    </location>
</feature>
<evidence type="ECO:0000313" key="2">
    <source>
        <dbReference type="EMBL" id="RKX70183.1"/>
    </source>
</evidence>
<organism evidence="2 3">
    <name type="scientific">candidate division WOR-3 bacterium</name>
    <dbReference type="NCBI Taxonomy" id="2052148"/>
    <lineage>
        <taxon>Bacteria</taxon>
        <taxon>Bacteria division WOR-3</taxon>
    </lineage>
</organism>
<evidence type="ECO:0000313" key="3">
    <source>
        <dbReference type="Proteomes" id="UP000268469"/>
    </source>
</evidence>
<dbReference type="GO" id="GO:0008757">
    <property type="term" value="F:S-adenosylmethionine-dependent methyltransferase activity"/>
    <property type="evidence" value="ECO:0007669"/>
    <property type="project" value="InterPro"/>
</dbReference>
<dbReference type="SUPFAM" id="SSF53335">
    <property type="entry name" value="S-adenosyl-L-methionine-dependent methyltransferases"/>
    <property type="match status" value="1"/>
</dbReference>
<dbReference type="InterPro" id="IPR029063">
    <property type="entry name" value="SAM-dependent_MTases_sf"/>
</dbReference>